<keyword evidence="1" id="KW-0261">Viral envelope protein</keyword>
<organismHost>
    <name type="scientific">Homo sapiens</name>
    <name type="common">Human</name>
    <dbReference type="NCBI Taxonomy" id="9606"/>
</organismHost>
<dbReference type="Gene3D" id="2.170.40.20">
    <property type="entry name" value="Human immunodeficiency virus 1, Gp160, envelope glycoprotein"/>
    <property type="match status" value="1"/>
</dbReference>
<protein>
    <submittedName>
        <fullName evidence="1">Envelope glycoprotein</fullName>
    </submittedName>
</protein>
<feature type="non-terminal residue" evidence="1">
    <location>
        <position position="156"/>
    </location>
</feature>
<dbReference type="InterPro" id="IPR036377">
    <property type="entry name" value="Gp120_core_sf"/>
</dbReference>
<sequence length="156" mass="17758">KPVVSTQLLSWSSSRRGDSNSDLKICQTMPKSSSYIFKTMSRLCVQGPGNNTRKSIEDRTRTNILCNRSHNRRYKTSTLSHQCKEMRMTLYKEVGRKLQKHFPNKTISFAPSSGGASNLQHIALIVEENFSIAYIKTGYSVIYSSYMSNRLIVSNH</sequence>
<dbReference type="SUPFAM" id="SSF56502">
    <property type="entry name" value="gp120 core"/>
    <property type="match status" value="1"/>
</dbReference>
<organism evidence="1">
    <name type="scientific">Human immunodeficiency virus type 1</name>
    <name type="common">HIV-1</name>
    <dbReference type="NCBI Taxonomy" id="11676"/>
    <lineage>
        <taxon>Viruses</taxon>
        <taxon>Riboviria</taxon>
        <taxon>Pararnavirae</taxon>
        <taxon>Artverviricota</taxon>
        <taxon>Revtraviricetes</taxon>
        <taxon>Ortervirales</taxon>
        <taxon>Retroviridae</taxon>
        <taxon>Orthoretrovirinae</taxon>
        <taxon>Lentivirus</taxon>
        <taxon>Lentivirus humimdef1</taxon>
    </lineage>
</organism>
<proteinExistence type="predicted"/>
<accession>Q3LWX0</accession>
<name>Q3LWX0_HV1</name>
<dbReference type="GO" id="GO:0019031">
    <property type="term" value="C:viral envelope"/>
    <property type="evidence" value="ECO:0007669"/>
    <property type="project" value="UniProtKB-KW"/>
</dbReference>
<dbReference type="EMBL" id="DQ155275">
    <property type="protein sequence ID" value="ABA08362.1"/>
    <property type="molecule type" value="Genomic_DNA"/>
</dbReference>
<reference evidence="1" key="1">
    <citation type="journal article" date="2008" name="AIDS Res. Hum. Retroviruses">
        <title>HIV type 1 genetic diversity in Moyale, Mandera, and Turkana based on env-C2-V3 sequences.</title>
        <authorList>
            <person name="Khamadi S.A."/>
            <person name="Lihana R.W."/>
            <person name="Mwaniki D.L."/>
            <person name="Kinyua J."/>
            <person name="Lagat N."/>
            <person name="Carter J.Y."/>
            <person name="Ichimura H."/>
            <person name="Oishi I."/>
            <person name="Okoth F.A."/>
            <person name="Ochieng W."/>
        </authorList>
    </citation>
    <scope>NUCLEOTIDE SEQUENCE</scope>
    <source>
        <strain evidence="1">MADH013</strain>
    </source>
</reference>
<evidence type="ECO:0000313" key="1">
    <source>
        <dbReference type="EMBL" id="ABA08362.1"/>
    </source>
</evidence>
<feature type="non-terminal residue" evidence="1">
    <location>
        <position position="1"/>
    </location>
</feature>
<keyword evidence="1" id="KW-0946">Virion</keyword>
<gene>
    <name evidence="1" type="primary">env</name>
</gene>